<dbReference type="InterPro" id="IPR027417">
    <property type="entry name" value="P-loop_NTPase"/>
</dbReference>
<reference evidence="2" key="1">
    <citation type="submission" date="2019-01" db="EMBL/GenBank/DDBJ databases">
        <authorList>
            <consortium name="Pathogen Informatics"/>
        </authorList>
    </citation>
    <scope>NUCLEOTIDE SEQUENCE [LARGE SCALE GENOMIC DNA]</scope>
    <source>
        <strain evidence="2">NCTC10113</strain>
    </source>
</reference>
<keyword evidence="2" id="KW-0067">ATP-binding</keyword>
<keyword evidence="2" id="KW-0614">Plasmid</keyword>
<dbReference type="Gene3D" id="3.40.50.300">
    <property type="entry name" value="P-loop containing nucleotide triphosphate hydrolases"/>
    <property type="match status" value="1"/>
</dbReference>
<dbReference type="PANTHER" id="PTHR43581:SF2">
    <property type="entry name" value="EXCINUCLEASE ATPASE SUBUNIT"/>
    <property type="match status" value="1"/>
</dbReference>
<accession>A0A448ZY26</accession>
<gene>
    <name evidence="2" type="ORF">NCTC10113_01067</name>
</gene>
<dbReference type="SUPFAM" id="SSF52540">
    <property type="entry name" value="P-loop containing nucleoside triphosphate hydrolases"/>
    <property type="match status" value="1"/>
</dbReference>
<dbReference type="PANTHER" id="PTHR43581">
    <property type="entry name" value="ATP/GTP PHOSPHATASE"/>
    <property type="match status" value="1"/>
</dbReference>
<dbReference type="RefSeq" id="WP_024544048.1">
    <property type="nucleotide sequence ID" value="NZ_BPLW01000001.1"/>
</dbReference>
<proteinExistence type="predicted"/>
<dbReference type="Pfam" id="PF20469">
    <property type="entry name" value="OLD-like_TOPRIM"/>
    <property type="match status" value="1"/>
</dbReference>
<dbReference type="AlphaFoldDB" id="A0A448ZY26"/>
<name>A0A448ZY26_METSV</name>
<evidence type="ECO:0000259" key="1">
    <source>
        <dbReference type="Pfam" id="PF20469"/>
    </source>
</evidence>
<dbReference type="GO" id="GO:0005524">
    <property type="term" value="F:ATP binding"/>
    <property type="evidence" value="ECO:0007669"/>
    <property type="project" value="UniProtKB-KW"/>
</dbReference>
<dbReference type="InterPro" id="IPR034139">
    <property type="entry name" value="TOPRIM_OLD"/>
</dbReference>
<organism evidence="2">
    <name type="scientific">Metamycoplasma salivarium</name>
    <name type="common">Mycoplasma salivarium</name>
    <dbReference type="NCBI Taxonomy" id="2124"/>
    <lineage>
        <taxon>Bacteria</taxon>
        <taxon>Bacillati</taxon>
        <taxon>Mycoplasmatota</taxon>
        <taxon>Mycoplasmoidales</taxon>
        <taxon>Metamycoplasmataceae</taxon>
        <taxon>Metamycoplasma</taxon>
    </lineage>
</organism>
<keyword evidence="2" id="KW-0547">Nucleotide-binding</keyword>
<feature type="domain" description="OLD protein-like TOPRIM" evidence="1">
    <location>
        <begin position="271"/>
        <end position="334"/>
    </location>
</feature>
<protein>
    <submittedName>
        <fullName evidence="2">Iron-dicitrate transporter ATP-binding subunit</fullName>
    </submittedName>
</protein>
<dbReference type="InterPro" id="IPR051396">
    <property type="entry name" value="Bact_Antivir_Def_Nuclease"/>
</dbReference>
<geneLocation type="plasmid" evidence="2">
    <name>2</name>
</geneLocation>
<evidence type="ECO:0000313" key="2">
    <source>
        <dbReference type="EMBL" id="VEU56179.1"/>
    </source>
</evidence>
<sequence length="417" mass="49400">MPGKLTIYIGPNGYGKTTKLETEKARIEKTELNNTIFLPSEILLEDELKDLENSKSMECFLEEIFLTPENINALKTQIQREVNTNILNIKNEINRIIDNVLILNDSTREENKDFISPSTKGIEYKKVLSIDKTIFKQMGSGQKMLLLLEFILRSNKNYIFLDEPEKYMQPSLIKILGEKIRNLITQNKNVYISTHSPKLLSFLEFNLDSINLLNEKNGNCKKIDLNKILNTINEKINIRQNVPEKFKKYFEFENLQKSILQMHRYNFFDTLFSKKVILCEGINDKFFIEKLLRDNNKQFEDYVIFPTFGKPNIPIFLEIFNSLHINTQFYFDMDPNLKDAQKNEWNMKINNYFHEKYFNKYYGFTPNIEEELNFPIKRKSNTLEFINHLEKISFRKSKYLIPDSEKTISNKDNNETN</sequence>
<dbReference type="EMBL" id="LR214939">
    <property type="protein sequence ID" value="VEU56179.1"/>
    <property type="molecule type" value="Genomic_DNA"/>
</dbReference>